<dbReference type="PROSITE" id="PS00028">
    <property type="entry name" value="ZINC_FINGER_C2H2_1"/>
    <property type="match status" value="9"/>
</dbReference>
<comment type="similarity">
    <text evidence="4">Belongs to the krueppel C2H2-type zinc-finger protein family.</text>
</comment>
<dbReference type="PANTHER" id="PTHR24381:SF395">
    <property type="entry name" value="ZINC FINGER PROTEIN 875"/>
    <property type="match status" value="1"/>
</dbReference>
<evidence type="ECO:0000256" key="10">
    <source>
        <dbReference type="ARBA" id="ARBA00022737"/>
    </source>
</evidence>
<comment type="subcellular location">
    <subcellularLocation>
        <location evidence="3">Chromosome</location>
    </subcellularLocation>
    <subcellularLocation>
        <location evidence="2">Nucleus</location>
    </subcellularLocation>
</comment>
<keyword evidence="9" id="KW-0479">Metal-binding</keyword>
<dbReference type="PROSITE" id="PS50157">
    <property type="entry name" value="ZINC_FINGER_C2H2_2"/>
    <property type="match status" value="8"/>
</dbReference>
<dbReference type="GO" id="GO:0008270">
    <property type="term" value="F:zinc ion binding"/>
    <property type="evidence" value="ECO:0007669"/>
    <property type="project" value="UniProtKB-KW"/>
</dbReference>
<dbReference type="CTD" id="56979"/>
<evidence type="ECO:0000259" key="22">
    <source>
        <dbReference type="PROSITE" id="PS50280"/>
    </source>
</evidence>
<dbReference type="InterPro" id="IPR036236">
    <property type="entry name" value="Znf_C2H2_sf"/>
</dbReference>
<keyword evidence="16" id="KW-0804">Transcription</keyword>
<dbReference type="Pfam" id="PF00096">
    <property type="entry name" value="zf-C2H2"/>
    <property type="match status" value="8"/>
</dbReference>
<dbReference type="GO" id="GO:0005694">
    <property type="term" value="C:chromosome"/>
    <property type="evidence" value="ECO:0007669"/>
    <property type="project" value="UniProtKB-SubCell"/>
</dbReference>
<evidence type="ECO:0000256" key="16">
    <source>
        <dbReference type="ARBA" id="ARBA00023163"/>
    </source>
</evidence>
<keyword evidence="15" id="KW-0238">DNA-binding</keyword>
<feature type="region of interest" description="Disordered" evidence="20">
    <location>
        <begin position="1"/>
        <end position="29"/>
    </location>
</feature>
<name>A0A6P5JNB2_PHACI</name>
<evidence type="ECO:0000256" key="8">
    <source>
        <dbReference type="ARBA" id="ARBA00022691"/>
    </source>
</evidence>
<dbReference type="InterPro" id="IPR044417">
    <property type="entry name" value="PRDM7_9_PR-SET"/>
</dbReference>
<evidence type="ECO:0000256" key="13">
    <source>
        <dbReference type="ARBA" id="ARBA00022853"/>
    </source>
</evidence>
<dbReference type="FunFam" id="3.30.160.60:FF:002343">
    <property type="entry name" value="Zinc finger protein 33A"/>
    <property type="match status" value="1"/>
</dbReference>
<keyword evidence="12" id="KW-0862">Zinc</keyword>
<keyword evidence="24" id="KW-1185">Reference proteome</keyword>
<accession>A0A6P5JNB2</accession>
<dbReference type="Pfam" id="PF09514">
    <property type="entry name" value="SSXRD"/>
    <property type="match status" value="1"/>
</dbReference>
<evidence type="ECO:0000256" key="2">
    <source>
        <dbReference type="ARBA" id="ARBA00004123"/>
    </source>
</evidence>
<sequence length="760" mass="86765">MSRDSSPDGSPEEDEGEKGGPRCQGEDTFKDISTYFSKKQWVELREWEKVRLKNIKQNYEAMIKIGLSAPRPAFMCRQNKRAKVEESGDSDEEWIPKQLVKTLRFPSRVKQRTHLRNEEMAKELADPKAEGMMDLSEELKTVVMNNLTISEIKKQMGQMDGSCTTNQLTEGKLECRRKEAEVHMYNLRERKYQVYQEIWDPQDDDYLFCEECQTFFLETCAVHGPPKFVQDSAMVKGHPYCSVITLPPGLRIGLSGIPGAGLGIWNEASNLPLGLHFGPYKGQMTEDDEAANSGYSWMITKGRNCYEYVDGKEESCSNWMRYVNCARDEEEQNLVAFQYRRQIFYRTCQVIRPGCELLVWYGDEYGQELGIKWGSKWKRPLTALTGESPGIYLCPSCPLGFSTHAFLSQHMLFKHPPQAFLDSGTGNNYELDLHPDQLLLPGYRCVSDKAEMLQKEHSSSLCGNTRQVDLREMHRLPQSLQVREKESSSGEWDLSRIQGKSTKKTALAFQEGDKQEFGPYKCGECKQEFTYKSVFIRHRRTHSGEKPYVCEKCGQGFAQTSSLITHRRTHSGEKPYVCEKCGQGFAQTSSLITHRRTHSGEKPYVCEKCGQGFAQRSSLITHRRTHSGEKPYVCEKCGQGFAHRSNLITHRRTHSGEKPYVCEKCGQGFAQRSNLITHRRTHSGEKPYVCEKCGQGFAQTSSLITHRRTHSGEKPYACEKCGQGFAQTSSLITHRRTHSGEKPYVYSQGFTHKLDLSICK</sequence>
<evidence type="ECO:0000256" key="9">
    <source>
        <dbReference type="ARBA" id="ARBA00022723"/>
    </source>
</evidence>
<dbReference type="FunFam" id="2.170.270.10:FF:000031">
    <property type="entry name" value="probable histone-lysine N-methyltransferase PRDM7"/>
    <property type="match status" value="1"/>
</dbReference>
<feature type="domain" description="C2H2-type" evidence="21">
    <location>
        <begin position="520"/>
        <end position="547"/>
    </location>
</feature>
<dbReference type="Proteomes" id="UP000515140">
    <property type="component" value="Unplaced"/>
</dbReference>
<dbReference type="Pfam" id="PF21225">
    <property type="entry name" value="zf-C2H2_5"/>
    <property type="match status" value="1"/>
</dbReference>
<comment type="catalytic activity">
    <reaction evidence="18">
        <text>N(6)-methyl-L-lysyl-[protein] + S-adenosyl-L-methionine = N(6),N(6)-dimethyl-L-lysyl-[protein] + S-adenosyl-L-homocysteine + H(+)</text>
        <dbReference type="Rhea" id="RHEA:54196"/>
        <dbReference type="Rhea" id="RHEA-COMP:13053"/>
        <dbReference type="Rhea" id="RHEA-COMP:13827"/>
        <dbReference type="ChEBI" id="CHEBI:15378"/>
        <dbReference type="ChEBI" id="CHEBI:57856"/>
        <dbReference type="ChEBI" id="CHEBI:59789"/>
        <dbReference type="ChEBI" id="CHEBI:61929"/>
        <dbReference type="ChEBI" id="CHEBI:61976"/>
    </reaction>
    <physiologicalReaction direction="left-to-right" evidence="18">
        <dbReference type="Rhea" id="RHEA:54197"/>
    </physiologicalReaction>
</comment>
<evidence type="ECO:0000256" key="5">
    <source>
        <dbReference type="ARBA" id="ARBA00022454"/>
    </source>
</evidence>
<keyword evidence="10" id="KW-0677">Repeat</keyword>
<evidence type="ECO:0000256" key="12">
    <source>
        <dbReference type="ARBA" id="ARBA00022833"/>
    </source>
</evidence>
<dbReference type="FunFam" id="3.30.160.60:FF:000340">
    <property type="entry name" value="zinc finger protein 473 isoform X1"/>
    <property type="match status" value="1"/>
</dbReference>
<dbReference type="InterPro" id="IPR013087">
    <property type="entry name" value="Znf_C2H2_type"/>
</dbReference>
<evidence type="ECO:0000256" key="3">
    <source>
        <dbReference type="ARBA" id="ARBA00004286"/>
    </source>
</evidence>
<evidence type="ECO:0000256" key="20">
    <source>
        <dbReference type="SAM" id="MobiDB-lite"/>
    </source>
</evidence>
<organism evidence="24 25">
    <name type="scientific">Phascolarctos cinereus</name>
    <name type="common">Koala</name>
    <dbReference type="NCBI Taxonomy" id="38626"/>
    <lineage>
        <taxon>Eukaryota</taxon>
        <taxon>Metazoa</taxon>
        <taxon>Chordata</taxon>
        <taxon>Craniata</taxon>
        <taxon>Vertebrata</taxon>
        <taxon>Euteleostomi</taxon>
        <taxon>Mammalia</taxon>
        <taxon>Metatheria</taxon>
        <taxon>Diprotodontia</taxon>
        <taxon>Phascolarctidae</taxon>
        <taxon>Phascolarctos</taxon>
    </lineage>
</organism>
<evidence type="ECO:0000256" key="15">
    <source>
        <dbReference type="ARBA" id="ARBA00023125"/>
    </source>
</evidence>
<evidence type="ECO:0000256" key="7">
    <source>
        <dbReference type="ARBA" id="ARBA00022679"/>
    </source>
</evidence>
<proteinExistence type="inferred from homology"/>
<dbReference type="SUPFAM" id="SSF109640">
    <property type="entry name" value="KRAB domain (Kruppel-associated box)"/>
    <property type="match status" value="1"/>
</dbReference>
<dbReference type="PROSITE" id="PS50806">
    <property type="entry name" value="KRAB_RELATED"/>
    <property type="match status" value="1"/>
</dbReference>
<evidence type="ECO:0000256" key="18">
    <source>
        <dbReference type="ARBA" id="ARBA00052988"/>
    </source>
</evidence>
<dbReference type="FunFam" id="3.30.160.60:FF:000155">
    <property type="entry name" value="zinc finger protein 133 isoform X1"/>
    <property type="match status" value="2"/>
</dbReference>
<feature type="domain" description="C2H2-type" evidence="21">
    <location>
        <begin position="688"/>
        <end position="715"/>
    </location>
</feature>
<keyword evidence="6" id="KW-0489">Methyltransferase</keyword>
<keyword evidence="13" id="KW-0156">Chromatin regulator</keyword>
<dbReference type="InterPro" id="IPR019041">
    <property type="entry name" value="SSXRD_motif"/>
</dbReference>
<dbReference type="InParanoid" id="A0A6P5JNB2"/>
<feature type="domain" description="C2H2-type" evidence="21">
    <location>
        <begin position="548"/>
        <end position="575"/>
    </location>
</feature>
<dbReference type="AlphaFoldDB" id="A0A6P5JNB2"/>
<evidence type="ECO:0000313" key="25">
    <source>
        <dbReference type="RefSeq" id="XP_020832681.1"/>
    </source>
</evidence>
<feature type="domain" description="C2H2-type" evidence="21">
    <location>
        <begin position="576"/>
        <end position="603"/>
    </location>
</feature>
<evidence type="ECO:0000259" key="21">
    <source>
        <dbReference type="PROSITE" id="PS50157"/>
    </source>
</evidence>
<reference evidence="25" key="1">
    <citation type="submission" date="2025-08" db="UniProtKB">
        <authorList>
            <consortium name="RefSeq"/>
        </authorList>
    </citation>
    <scope>IDENTIFICATION</scope>
    <source>
        <tissue evidence="25">Spleen</tissue>
    </source>
</reference>
<dbReference type="GO" id="GO:0000981">
    <property type="term" value="F:DNA-binding transcription factor activity, RNA polymerase II-specific"/>
    <property type="evidence" value="ECO:0007669"/>
    <property type="project" value="TreeGrafter"/>
</dbReference>
<keyword evidence="17" id="KW-0539">Nucleus</keyword>
<dbReference type="InterPro" id="IPR001214">
    <property type="entry name" value="SET_dom"/>
</dbReference>
<keyword evidence="14" id="KW-0805">Transcription regulation</keyword>
<dbReference type="SUPFAM" id="SSF57667">
    <property type="entry name" value="beta-beta-alpha zinc fingers"/>
    <property type="match status" value="4"/>
</dbReference>
<dbReference type="Gene3D" id="3.30.160.60">
    <property type="entry name" value="Classic Zinc Finger"/>
    <property type="match status" value="9"/>
</dbReference>
<evidence type="ECO:0000313" key="24">
    <source>
        <dbReference type="Proteomes" id="UP000515140"/>
    </source>
</evidence>
<feature type="compositionally biased region" description="Basic and acidic residues" evidence="20">
    <location>
        <begin position="17"/>
        <end position="29"/>
    </location>
</feature>
<dbReference type="InterPro" id="IPR036051">
    <property type="entry name" value="KRAB_dom_sf"/>
</dbReference>
<feature type="domain" description="C2H2-type" evidence="21">
    <location>
        <begin position="716"/>
        <end position="743"/>
    </location>
</feature>
<keyword evidence="5" id="KW-0158">Chromosome</keyword>
<evidence type="ECO:0000256" key="14">
    <source>
        <dbReference type="ARBA" id="ARBA00023015"/>
    </source>
</evidence>
<keyword evidence="7" id="KW-0808">Transferase</keyword>
<protein>
    <submittedName>
        <fullName evidence="25">Histone-lysine N-methyltransferase PRDM9 isoform X1</fullName>
    </submittedName>
</protein>
<evidence type="ECO:0000256" key="4">
    <source>
        <dbReference type="ARBA" id="ARBA00006991"/>
    </source>
</evidence>
<dbReference type="KEGG" id="pcw:110201406"/>
<comment type="function">
    <text evidence="1">May be involved in transcriptional regulation.</text>
</comment>
<keyword evidence="11 19" id="KW-0863">Zinc-finger</keyword>
<dbReference type="GeneID" id="110201406"/>
<feature type="domain" description="KRAB-related" evidence="23">
    <location>
        <begin position="24"/>
        <end position="89"/>
    </location>
</feature>
<dbReference type="FunCoup" id="A0A6P5JNB2">
    <property type="interactions" value="214"/>
</dbReference>
<feature type="domain" description="C2H2-type" evidence="21">
    <location>
        <begin position="660"/>
        <end position="687"/>
    </location>
</feature>
<evidence type="ECO:0000256" key="17">
    <source>
        <dbReference type="ARBA" id="ARBA00023242"/>
    </source>
</evidence>
<dbReference type="InterPro" id="IPR003655">
    <property type="entry name" value="aKRAB"/>
</dbReference>
<feature type="domain" description="C2H2-type" evidence="21">
    <location>
        <begin position="632"/>
        <end position="659"/>
    </location>
</feature>
<dbReference type="Pfam" id="PF21549">
    <property type="entry name" value="PRDM2_PR"/>
    <property type="match status" value="1"/>
</dbReference>
<dbReference type="PANTHER" id="PTHR24381">
    <property type="entry name" value="ZINC FINGER PROTEIN"/>
    <property type="match status" value="1"/>
</dbReference>
<evidence type="ECO:0000256" key="11">
    <source>
        <dbReference type="ARBA" id="ARBA00022771"/>
    </source>
</evidence>
<evidence type="ECO:0000256" key="19">
    <source>
        <dbReference type="PROSITE-ProRule" id="PRU00042"/>
    </source>
</evidence>
<dbReference type="GO" id="GO:0000977">
    <property type="term" value="F:RNA polymerase II transcription regulatory region sequence-specific DNA binding"/>
    <property type="evidence" value="ECO:0007669"/>
    <property type="project" value="TreeGrafter"/>
</dbReference>
<dbReference type="Gene3D" id="2.170.270.10">
    <property type="entry name" value="SET domain"/>
    <property type="match status" value="1"/>
</dbReference>
<evidence type="ECO:0000259" key="23">
    <source>
        <dbReference type="PROSITE" id="PS50806"/>
    </source>
</evidence>
<dbReference type="SMART" id="SM00355">
    <property type="entry name" value="ZnF_C2H2"/>
    <property type="match status" value="9"/>
</dbReference>
<dbReference type="InterPro" id="IPR046341">
    <property type="entry name" value="SET_dom_sf"/>
</dbReference>
<evidence type="ECO:0000256" key="1">
    <source>
        <dbReference type="ARBA" id="ARBA00003767"/>
    </source>
</evidence>
<dbReference type="FunFam" id="3.30.160.60:FF:001576">
    <property type="entry name" value="HKR1, GLI-Kruppel zinc finger family member"/>
    <property type="match status" value="1"/>
</dbReference>
<dbReference type="GO" id="GO:0005634">
    <property type="term" value="C:nucleus"/>
    <property type="evidence" value="ECO:0007669"/>
    <property type="project" value="UniProtKB-SubCell"/>
</dbReference>
<feature type="domain" description="C2H2-type" evidence="21">
    <location>
        <begin position="604"/>
        <end position="631"/>
    </location>
</feature>
<dbReference type="PROSITE" id="PS50280">
    <property type="entry name" value="SET"/>
    <property type="match status" value="1"/>
</dbReference>
<dbReference type="RefSeq" id="XP_020832681.1">
    <property type="nucleotide sequence ID" value="XM_020977022.1"/>
</dbReference>
<keyword evidence="8" id="KW-0949">S-adenosyl-L-methionine</keyword>
<dbReference type="GO" id="GO:0032259">
    <property type="term" value="P:methylation"/>
    <property type="evidence" value="ECO:0007669"/>
    <property type="project" value="UniProtKB-KW"/>
</dbReference>
<dbReference type="GO" id="GO:0042800">
    <property type="term" value="F:histone H3K4 methyltransferase activity"/>
    <property type="evidence" value="ECO:0007669"/>
    <property type="project" value="UniProtKB-ARBA"/>
</dbReference>
<evidence type="ECO:0000256" key="6">
    <source>
        <dbReference type="ARBA" id="ARBA00022603"/>
    </source>
</evidence>
<dbReference type="FunFam" id="3.30.160.60:FF:000478">
    <property type="entry name" value="Zinc finger protein 133"/>
    <property type="match status" value="3"/>
</dbReference>
<gene>
    <name evidence="25" type="primary">PRDM9</name>
</gene>
<feature type="domain" description="SET" evidence="22">
    <location>
        <begin position="248"/>
        <end position="362"/>
    </location>
</feature>
<dbReference type="InterPro" id="IPR048414">
    <property type="entry name" value="PDRM9-like_Znf-C2H2"/>
</dbReference>
<dbReference type="CDD" id="cd19193">
    <property type="entry name" value="PR-SET_PRDM7_9"/>
    <property type="match status" value="1"/>
</dbReference>